<reference evidence="2 3" key="1">
    <citation type="journal article" date="2023" name="Sci. Data">
        <title>Genome assembly of the Korean intertidal mud-creeper Batillaria attramentaria.</title>
        <authorList>
            <person name="Patra A.K."/>
            <person name="Ho P.T."/>
            <person name="Jun S."/>
            <person name="Lee S.J."/>
            <person name="Kim Y."/>
            <person name="Won Y.J."/>
        </authorList>
    </citation>
    <scope>NUCLEOTIDE SEQUENCE [LARGE SCALE GENOMIC DNA]</scope>
    <source>
        <strain evidence="2">Wonlab-2016</strain>
    </source>
</reference>
<evidence type="ECO:0000256" key="1">
    <source>
        <dbReference type="SAM" id="MobiDB-lite"/>
    </source>
</evidence>
<gene>
    <name evidence="2" type="ORF">BaRGS_00036923</name>
</gene>
<protein>
    <submittedName>
        <fullName evidence="2">Uncharacterized protein</fullName>
    </submittedName>
</protein>
<keyword evidence="3" id="KW-1185">Reference proteome</keyword>
<dbReference type="Proteomes" id="UP001519460">
    <property type="component" value="Unassembled WGS sequence"/>
</dbReference>
<feature type="compositionally biased region" description="Polar residues" evidence="1">
    <location>
        <begin position="78"/>
        <end position="88"/>
    </location>
</feature>
<evidence type="ECO:0000313" key="2">
    <source>
        <dbReference type="EMBL" id="KAK7467852.1"/>
    </source>
</evidence>
<organism evidence="2 3">
    <name type="scientific">Batillaria attramentaria</name>
    <dbReference type="NCBI Taxonomy" id="370345"/>
    <lineage>
        <taxon>Eukaryota</taxon>
        <taxon>Metazoa</taxon>
        <taxon>Spiralia</taxon>
        <taxon>Lophotrochozoa</taxon>
        <taxon>Mollusca</taxon>
        <taxon>Gastropoda</taxon>
        <taxon>Caenogastropoda</taxon>
        <taxon>Sorbeoconcha</taxon>
        <taxon>Cerithioidea</taxon>
        <taxon>Batillariidae</taxon>
        <taxon>Batillaria</taxon>
    </lineage>
</organism>
<evidence type="ECO:0000313" key="3">
    <source>
        <dbReference type="Proteomes" id="UP001519460"/>
    </source>
</evidence>
<comment type="caution">
    <text evidence="2">The sequence shown here is derived from an EMBL/GenBank/DDBJ whole genome shotgun (WGS) entry which is preliminary data.</text>
</comment>
<feature type="compositionally biased region" description="Polar residues" evidence="1">
    <location>
        <begin position="42"/>
        <end position="69"/>
    </location>
</feature>
<dbReference type="EMBL" id="JACVVK020000536">
    <property type="protein sequence ID" value="KAK7467852.1"/>
    <property type="molecule type" value="Genomic_DNA"/>
</dbReference>
<sequence length="105" mass="11424">LCSTGDIAHCNWTLISNTKPSRQRRNAQPVDALMEPEAHSPLTDTPLPSTSREVPSSATQTEEPVPNTSAEEELPPTVSKQWPLSTSADVHPQEGDYVAAVYQND</sequence>
<dbReference type="AlphaFoldDB" id="A0ABD0JB37"/>
<feature type="region of interest" description="Disordered" evidence="1">
    <location>
        <begin position="19"/>
        <end position="95"/>
    </location>
</feature>
<accession>A0ABD0JB37</accession>
<feature type="non-terminal residue" evidence="2">
    <location>
        <position position="1"/>
    </location>
</feature>
<name>A0ABD0JB37_9CAEN</name>
<proteinExistence type="predicted"/>